<dbReference type="PANTHER" id="PTHR48016">
    <property type="entry name" value="MAP KINASE KINASE KINASE SSK2-RELATED-RELATED"/>
    <property type="match status" value="1"/>
</dbReference>
<keyword evidence="5 10" id="KW-0547">Nucleotide-binding</keyword>
<dbReference type="InterPro" id="IPR011009">
    <property type="entry name" value="Kinase-like_dom_sf"/>
</dbReference>
<evidence type="ECO:0000256" key="4">
    <source>
        <dbReference type="ARBA" id="ARBA00022679"/>
    </source>
</evidence>
<evidence type="ECO:0000256" key="10">
    <source>
        <dbReference type="PROSITE-ProRule" id="PRU10141"/>
    </source>
</evidence>
<evidence type="ECO:0000256" key="3">
    <source>
        <dbReference type="ARBA" id="ARBA00022527"/>
    </source>
</evidence>
<evidence type="ECO:0000259" key="12">
    <source>
        <dbReference type="PROSITE" id="PS50011"/>
    </source>
</evidence>
<keyword evidence="6 13" id="KW-0418">Kinase</keyword>
<evidence type="ECO:0000256" key="11">
    <source>
        <dbReference type="RuleBase" id="RU000304"/>
    </source>
</evidence>
<dbReference type="InterPro" id="IPR050538">
    <property type="entry name" value="MAP_kinase_kinase_kinase"/>
</dbReference>
<dbReference type="PANTHER" id="PTHR48016:SF29">
    <property type="entry name" value="MITOGEN-ACTIVATED PROTEIN KINASE KINASE KINASE 1-RELATED"/>
    <property type="match status" value="1"/>
</dbReference>
<reference evidence="13 14" key="1">
    <citation type="journal article" date="2018" name="Nat. Genet.">
        <title>The Rosa genome provides new insights in the design of modern roses.</title>
        <authorList>
            <person name="Bendahmane M."/>
        </authorList>
    </citation>
    <scope>NUCLEOTIDE SEQUENCE [LARGE SCALE GENOMIC DNA]</scope>
    <source>
        <strain evidence="14">cv. Old Blush</strain>
    </source>
</reference>
<dbReference type="OrthoDB" id="266718at2759"/>
<dbReference type="InterPro" id="IPR001245">
    <property type="entry name" value="Ser-Thr/Tyr_kinase_cat_dom"/>
</dbReference>
<feature type="domain" description="Protein kinase" evidence="12">
    <location>
        <begin position="25"/>
        <end position="281"/>
    </location>
</feature>
<sequence length="317" mass="36590">MQRMSHEMQYIEFLGKMNFSPDSKWTRIQQLGRGSSGSVFEGCFENGFHFAVKVVSLHDEGSRGTNCVNQLEQEIALWSRFKHQNIVQYYYSYKDELNLYMFMELVPRGSLRSFYQTNPVSCLLVSKYTKDILHGLKYLHDHNVIHRDIKCANILIDAQGSAKLADLGVGKIIRMNDIKSFQGSAFWTAPEVLSAIRHNQGYGISADIWSLGCTVLEMLTCRRVPYQDMTPEQALWRSLNGKLPEIPDFLSVDAQDFIQKCLKINPNDRPTASELLEHPFVLRRPRSGNMPRRGSVLKNIFKKLSKKFCKCFYEYSF</sequence>
<keyword evidence="3 11" id="KW-0723">Serine/threonine-protein kinase</keyword>
<keyword evidence="7 10" id="KW-0067">ATP-binding</keyword>
<dbReference type="PROSITE" id="PS50011">
    <property type="entry name" value="PROTEIN_KINASE_DOM"/>
    <property type="match status" value="1"/>
</dbReference>
<dbReference type="Gramene" id="PRQ57790">
    <property type="protein sequence ID" value="PRQ57790"/>
    <property type="gene ID" value="RchiOBHm_Chr1g0352161"/>
</dbReference>
<dbReference type="AlphaFoldDB" id="A0A2P6SGH9"/>
<gene>
    <name evidence="13" type="ORF">RchiOBHm_Chr1g0352161</name>
</gene>
<dbReference type="EC" id="2.7.11.25" evidence="2"/>
<dbReference type="SMART" id="SM00220">
    <property type="entry name" value="S_TKc"/>
    <property type="match status" value="1"/>
</dbReference>
<evidence type="ECO:0000256" key="9">
    <source>
        <dbReference type="ARBA" id="ARBA00048329"/>
    </source>
</evidence>
<dbReference type="GO" id="GO:0106310">
    <property type="term" value="F:protein serine kinase activity"/>
    <property type="evidence" value="ECO:0007669"/>
    <property type="project" value="RHEA"/>
</dbReference>
<keyword evidence="4 13" id="KW-0808">Transferase</keyword>
<evidence type="ECO:0000256" key="8">
    <source>
        <dbReference type="ARBA" id="ARBA00047559"/>
    </source>
</evidence>
<proteinExistence type="inferred from homology"/>
<evidence type="ECO:0000256" key="1">
    <source>
        <dbReference type="ARBA" id="ARBA00006529"/>
    </source>
</evidence>
<dbReference type="PROSITE" id="PS00108">
    <property type="entry name" value="PROTEIN_KINASE_ST"/>
    <property type="match status" value="1"/>
</dbReference>
<dbReference type="Gene3D" id="1.10.510.10">
    <property type="entry name" value="Transferase(Phosphotransferase) domain 1"/>
    <property type="match status" value="1"/>
</dbReference>
<feature type="binding site" evidence="10">
    <location>
        <position position="53"/>
    </location>
    <ligand>
        <name>ATP</name>
        <dbReference type="ChEBI" id="CHEBI:30616"/>
    </ligand>
</feature>
<dbReference type="STRING" id="74649.A0A2P6SGH9"/>
<dbReference type="EMBL" id="PDCK01000039">
    <property type="protein sequence ID" value="PRQ57790.1"/>
    <property type="molecule type" value="Genomic_DNA"/>
</dbReference>
<evidence type="ECO:0000256" key="7">
    <source>
        <dbReference type="ARBA" id="ARBA00022840"/>
    </source>
</evidence>
<dbReference type="GO" id="GO:0005524">
    <property type="term" value="F:ATP binding"/>
    <property type="evidence" value="ECO:0007669"/>
    <property type="project" value="UniProtKB-UniRule"/>
</dbReference>
<comment type="caution">
    <text evidence="13">The sequence shown here is derived from an EMBL/GenBank/DDBJ whole genome shotgun (WGS) entry which is preliminary data.</text>
</comment>
<dbReference type="OMA" id="CTGSVYW"/>
<evidence type="ECO:0000256" key="5">
    <source>
        <dbReference type="ARBA" id="ARBA00022741"/>
    </source>
</evidence>
<comment type="catalytic activity">
    <reaction evidence="8">
        <text>L-threonyl-[protein] + ATP = O-phospho-L-threonyl-[protein] + ADP + H(+)</text>
        <dbReference type="Rhea" id="RHEA:46608"/>
        <dbReference type="Rhea" id="RHEA-COMP:11060"/>
        <dbReference type="Rhea" id="RHEA-COMP:11605"/>
        <dbReference type="ChEBI" id="CHEBI:15378"/>
        <dbReference type="ChEBI" id="CHEBI:30013"/>
        <dbReference type="ChEBI" id="CHEBI:30616"/>
        <dbReference type="ChEBI" id="CHEBI:61977"/>
        <dbReference type="ChEBI" id="CHEBI:456216"/>
        <dbReference type="EC" id="2.7.11.25"/>
    </reaction>
</comment>
<comment type="similarity">
    <text evidence="1">Belongs to the protein kinase superfamily. STE Ser/Thr protein kinase family. MAP kinase kinase kinase subfamily.</text>
</comment>
<dbReference type="InterPro" id="IPR000719">
    <property type="entry name" value="Prot_kinase_dom"/>
</dbReference>
<dbReference type="SUPFAM" id="SSF56112">
    <property type="entry name" value="Protein kinase-like (PK-like)"/>
    <property type="match status" value="1"/>
</dbReference>
<dbReference type="InterPro" id="IPR017441">
    <property type="entry name" value="Protein_kinase_ATP_BS"/>
</dbReference>
<comment type="catalytic activity">
    <reaction evidence="9">
        <text>L-seryl-[protein] + ATP = O-phospho-L-seryl-[protein] + ADP + H(+)</text>
        <dbReference type="Rhea" id="RHEA:17989"/>
        <dbReference type="Rhea" id="RHEA-COMP:9863"/>
        <dbReference type="Rhea" id="RHEA-COMP:11604"/>
        <dbReference type="ChEBI" id="CHEBI:15378"/>
        <dbReference type="ChEBI" id="CHEBI:29999"/>
        <dbReference type="ChEBI" id="CHEBI:30616"/>
        <dbReference type="ChEBI" id="CHEBI:83421"/>
        <dbReference type="ChEBI" id="CHEBI:456216"/>
        <dbReference type="EC" id="2.7.11.25"/>
    </reaction>
</comment>
<dbReference type="PROSITE" id="PS00107">
    <property type="entry name" value="PROTEIN_KINASE_ATP"/>
    <property type="match status" value="1"/>
</dbReference>
<dbReference type="PRINTS" id="PR00109">
    <property type="entry name" value="TYRKINASE"/>
</dbReference>
<dbReference type="Proteomes" id="UP000238479">
    <property type="component" value="Chromosome 1"/>
</dbReference>
<evidence type="ECO:0000256" key="6">
    <source>
        <dbReference type="ARBA" id="ARBA00022777"/>
    </source>
</evidence>
<protein>
    <recommendedName>
        <fullName evidence="2">mitogen-activated protein kinase kinase kinase</fullName>
        <ecNumber evidence="2">2.7.11.25</ecNumber>
    </recommendedName>
</protein>
<accession>A0A2P6SGH9</accession>
<dbReference type="InterPro" id="IPR008271">
    <property type="entry name" value="Ser/Thr_kinase_AS"/>
</dbReference>
<evidence type="ECO:0000313" key="13">
    <source>
        <dbReference type="EMBL" id="PRQ57790.1"/>
    </source>
</evidence>
<organism evidence="13 14">
    <name type="scientific">Rosa chinensis</name>
    <name type="common">China rose</name>
    <dbReference type="NCBI Taxonomy" id="74649"/>
    <lineage>
        <taxon>Eukaryota</taxon>
        <taxon>Viridiplantae</taxon>
        <taxon>Streptophyta</taxon>
        <taxon>Embryophyta</taxon>
        <taxon>Tracheophyta</taxon>
        <taxon>Spermatophyta</taxon>
        <taxon>Magnoliopsida</taxon>
        <taxon>eudicotyledons</taxon>
        <taxon>Gunneridae</taxon>
        <taxon>Pentapetalae</taxon>
        <taxon>rosids</taxon>
        <taxon>fabids</taxon>
        <taxon>Rosales</taxon>
        <taxon>Rosaceae</taxon>
        <taxon>Rosoideae</taxon>
        <taxon>Rosoideae incertae sedis</taxon>
        <taxon>Rosa</taxon>
    </lineage>
</organism>
<evidence type="ECO:0000313" key="14">
    <source>
        <dbReference type="Proteomes" id="UP000238479"/>
    </source>
</evidence>
<keyword evidence="14" id="KW-1185">Reference proteome</keyword>
<evidence type="ECO:0000256" key="2">
    <source>
        <dbReference type="ARBA" id="ARBA00012406"/>
    </source>
</evidence>
<dbReference type="GO" id="GO:0004709">
    <property type="term" value="F:MAP kinase kinase kinase activity"/>
    <property type="evidence" value="ECO:0007669"/>
    <property type="project" value="UniProtKB-EC"/>
</dbReference>
<dbReference type="GO" id="GO:0005737">
    <property type="term" value="C:cytoplasm"/>
    <property type="evidence" value="ECO:0007669"/>
    <property type="project" value="TreeGrafter"/>
</dbReference>
<name>A0A2P6SGH9_ROSCH</name>
<dbReference type="Pfam" id="PF00069">
    <property type="entry name" value="Pkinase"/>
    <property type="match status" value="1"/>
</dbReference>